<dbReference type="GO" id="GO:0042273">
    <property type="term" value="P:ribosomal large subunit biogenesis"/>
    <property type="evidence" value="ECO:0007669"/>
    <property type="project" value="InterPro"/>
</dbReference>
<dbReference type="SUPFAM" id="SSF50978">
    <property type="entry name" value="WD40 repeat-like"/>
    <property type="match status" value="1"/>
</dbReference>
<dbReference type="AlphaFoldDB" id="A0A9R1TKH1"/>
<name>A0A9R1TKH1_9HYME</name>
<dbReference type="KEGG" id="fas:105270960"/>
<dbReference type="InterPro" id="IPR036322">
    <property type="entry name" value="WD40_repeat_dom_sf"/>
</dbReference>
<dbReference type="Pfam" id="PF00400">
    <property type="entry name" value="WD40"/>
    <property type="match status" value="1"/>
</dbReference>
<accession>A0A9R1TKH1</accession>
<proteinExistence type="predicted"/>
<dbReference type="GO" id="GO:0030687">
    <property type="term" value="C:preribosome, large subunit precursor"/>
    <property type="evidence" value="ECO:0007669"/>
    <property type="project" value="TreeGrafter"/>
</dbReference>
<dbReference type="RefSeq" id="XP_011310518.1">
    <property type="nucleotide sequence ID" value="XM_011312216.1"/>
</dbReference>
<dbReference type="PANTHER" id="PTHR16038">
    <property type="entry name" value="NOP SEVEN ASSOCIATED PROTEIN 1"/>
    <property type="match status" value="1"/>
</dbReference>
<dbReference type="GO" id="GO:0005730">
    <property type="term" value="C:nucleolus"/>
    <property type="evidence" value="ECO:0007669"/>
    <property type="project" value="InterPro"/>
</dbReference>
<dbReference type="GeneID" id="105270960"/>
<dbReference type="InterPro" id="IPR015943">
    <property type="entry name" value="WD40/YVTN_repeat-like_dom_sf"/>
</dbReference>
<dbReference type="InterPro" id="IPR001680">
    <property type="entry name" value="WD40_rpt"/>
</dbReference>
<dbReference type="OrthoDB" id="18388at2759"/>
<dbReference type="PANTHER" id="PTHR16038:SF4">
    <property type="entry name" value="WD REPEAT-CONTAINING PROTEIN 74"/>
    <property type="match status" value="1"/>
</dbReference>
<keyword evidence="1" id="KW-1185">Reference proteome</keyword>
<protein>
    <submittedName>
        <fullName evidence="2">WD repeat-containing protein 74</fullName>
    </submittedName>
</protein>
<organism evidence="1 2">
    <name type="scientific">Fopius arisanus</name>
    <dbReference type="NCBI Taxonomy" id="64838"/>
    <lineage>
        <taxon>Eukaryota</taxon>
        <taxon>Metazoa</taxon>
        <taxon>Ecdysozoa</taxon>
        <taxon>Arthropoda</taxon>
        <taxon>Hexapoda</taxon>
        <taxon>Insecta</taxon>
        <taxon>Pterygota</taxon>
        <taxon>Neoptera</taxon>
        <taxon>Endopterygota</taxon>
        <taxon>Hymenoptera</taxon>
        <taxon>Apocrita</taxon>
        <taxon>Ichneumonoidea</taxon>
        <taxon>Braconidae</taxon>
        <taxon>Opiinae</taxon>
        <taxon>Fopius</taxon>
    </lineage>
</organism>
<reference evidence="2" key="1">
    <citation type="submission" date="2025-08" db="UniProtKB">
        <authorList>
            <consortium name="RefSeq"/>
        </authorList>
    </citation>
    <scope>IDENTIFICATION</scope>
    <source>
        <strain evidence="2">USDA-PBARC FA_bdor</strain>
        <tissue evidence="2">Whole organism</tissue>
    </source>
</reference>
<dbReference type="InterPro" id="IPR037379">
    <property type="entry name" value="WDR74/Nsa1"/>
</dbReference>
<gene>
    <name evidence="2" type="primary">l(2)k09848</name>
</gene>
<dbReference type="Gene3D" id="2.130.10.10">
    <property type="entry name" value="YVTN repeat-like/Quinoprotein amine dehydrogenase"/>
    <property type="match status" value="2"/>
</dbReference>
<dbReference type="SMART" id="SM00320">
    <property type="entry name" value="WD40"/>
    <property type="match status" value="5"/>
</dbReference>
<dbReference type="Proteomes" id="UP000694866">
    <property type="component" value="Unplaced"/>
</dbReference>
<sequence>MKSKDDFDLFVGGKSGVFKGIKYDKSLCKMKNLQNLVSITSDHEVTAMSWSDENEDEVLIGYGTKDKKGIKIYECGIASFASTFICEAGDGSIRGISRYDDAILTAVESGDVKLWRNEDMGELLVEAGKNLHRMRPSSVDKNVIATGGNEHKLQLFDLEKQTRIFEEKNVRHDWLELKVPLWISDIGFLSESSQIATCSRYGHVRLYDPSAQRRPVINLEVKDEALTTLAVAPKEKHIIIGSGKGIMNLIDLRSPGRILNTYKDSAGSITSIACTRNNPYVVSVGLDRHLRVHHIDTKKLLHKTYLTSRLSCMVLRSNADLDIDPSGKKKREGDKADGVIEVIEATDEQEEKTIVDECDEIFDKMPVIEDEIHECRLPGIKKRVLSSSTRRNPAYKKNRVK</sequence>
<evidence type="ECO:0000313" key="1">
    <source>
        <dbReference type="Proteomes" id="UP000694866"/>
    </source>
</evidence>
<evidence type="ECO:0000313" key="2">
    <source>
        <dbReference type="RefSeq" id="XP_011310518.1"/>
    </source>
</evidence>